<proteinExistence type="predicted"/>
<evidence type="ECO:0008006" key="3">
    <source>
        <dbReference type="Google" id="ProtNLM"/>
    </source>
</evidence>
<sequence length="176" mass="19588">MNAIRFKWNESAFSAGYIVTIKNLTTSELTIGTTNGTEIEMALTKNAHYSWSVKTKSSLNSLTLESDIWKFYNAGEATSSYAPYPAQLTSPLMETKFNASAGKTNLVWIGDDPDRDILSFDVYFGTISNPTLYKEGYTATTISVNVTTATTYYWKIITKDRSGNKSESAVFKFTIL</sequence>
<evidence type="ECO:0000313" key="1">
    <source>
        <dbReference type="EMBL" id="KIA95395.1"/>
    </source>
</evidence>
<dbReference type="InterPro" id="IPR013783">
    <property type="entry name" value="Ig-like_fold"/>
</dbReference>
<comment type="caution">
    <text evidence="1">The sequence shown here is derived from an EMBL/GenBank/DDBJ whole genome shotgun (WGS) entry which is preliminary data.</text>
</comment>
<keyword evidence="2" id="KW-1185">Reference proteome</keyword>
<dbReference type="Gene3D" id="2.60.40.10">
    <property type="entry name" value="Immunoglobulins"/>
    <property type="match status" value="1"/>
</dbReference>
<evidence type="ECO:0000313" key="2">
    <source>
        <dbReference type="Proteomes" id="UP000031246"/>
    </source>
</evidence>
<gene>
    <name evidence="1" type="ORF">OC25_06020</name>
</gene>
<organism evidence="1 2">
    <name type="scientific">Pedobacter kyungheensis</name>
    <dbReference type="NCBI Taxonomy" id="1069985"/>
    <lineage>
        <taxon>Bacteria</taxon>
        <taxon>Pseudomonadati</taxon>
        <taxon>Bacteroidota</taxon>
        <taxon>Sphingobacteriia</taxon>
        <taxon>Sphingobacteriales</taxon>
        <taxon>Sphingobacteriaceae</taxon>
        <taxon>Pedobacter</taxon>
    </lineage>
</organism>
<name>A0A0C1DMY4_9SPHI</name>
<dbReference type="EMBL" id="JSYN01000005">
    <property type="protein sequence ID" value="KIA95395.1"/>
    <property type="molecule type" value="Genomic_DNA"/>
</dbReference>
<reference evidence="1 2" key="1">
    <citation type="submission" date="2014-10" db="EMBL/GenBank/DDBJ databases">
        <title>Pedobacter Kyungheensis.</title>
        <authorList>
            <person name="Anderson B.M."/>
            <person name="Newman J.D."/>
        </authorList>
    </citation>
    <scope>NUCLEOTIDE SEQUENCE [LARGE SCALE GENOMIC DNA]</scope>
    <source>
        <strain evidence="1 2">KACC 16221</strain>
    </source>
</reference>
<protein>
    <recommendedName>
        <fullName evidence="3">Fibronectin type-III domain-containing protein</fullName>
    </recommendedName>
</protein>
<dbReference type="AlphaFoldDB" id="A0A0C1DMY4"/>
<dbReference type="Proteomes" id="UP000031246">
    <property type="component" value="Unassembled WGS sequence"/>
</dbReference>
<accession>A0A0C1DMY4</accession>